<protein>
    <submittedName>
        <fullName evidence="1">Uncharacterized protein</fullName>
    </submittedName>
</protein>
<reference evidence="1" key="1">
    <citation type="submission" date="2021-08" db="EMBL/GenBank/DDBJ databases">
        <title>WGS assembly of Ceratopteris richardii.</title>
        <authorList>
            <person name="Marchant D.B."/>
            <person name="Chen G."/>
            <person name="Jenkins J."/>
            <person name="Shu S."/>
            <person name="Leebens-Mack J."/>
            <person name="Grimwood J."/>
            <person name="Schmutz J."/>
            <person name="Soltis P."/>
            <person name="Soltis D."/>
            <person name="Chen Z.-H."/>
        </authorList>
    </citation>
    <scope>NUCLEOTIDE SEQUENCE</scope>
    <source>
        <strain evidence="1">Whitten #5841</strain>
        <tissue evidence="1">Leaf</tissue>
    </source>
</reference>
<organism evidence="1 2">
    <name type="scientific">Ceratopteris richardii</name>
    <name type="common">Triangle waterfern</name>
    <dbReference type="NCBI Taxonomy" id="49495"/>
    <lineage>
        <taxon>Eukaryota</taxon>
        <taxon>Viridiplantae</taxon>
        <taxon>Streptophyta</taxon>
        <taxon>Embryophyta</taxon>
        <taxon>Tracheophyta</taxon>
        <taxon>Polypodiopsida</taxon>
        <taxon>Polypodiidae</taxon>
        <taxon>Polypodiales</taxon>
        <taxon>Pteridineae</taxon>
        <taxon>Pteridaceae</taxon>
        <taxon>Parkerioideae</taxon>
        <taxon>Ceratopteris</taxon>
    </lineage>
</organism>
<dbReference type="AlphaFoldDB" id="A0A8T2QFC7"/>
<dbReference type="Pfam" id="PF04720">
    <property type="entry name" value="PDDEXK_6"/>
    <property type="match status" value="1"/>
</dbReference>
<comment type="caution">
    <text evidence="1">The sequence shown here is derived from an EMBL/GenBank/DDBJ whole genome shotgun (WGS) entry which is preliminary data.</text>
</comment>
<accession>A0A8T2QFC7</accession>
<keyword evidence="2" id="KW-1185">Reference proteome</keyword>
<dbReference type="PANTHER" id="PTHR31579">
    <property type="entry name" value="OS03G0796600 PROTEIN"/>
    <property type="match status" value="1"/>
</dbReference>
<evidence type="ECO:0000313" key="1">
    <source>
        <dbReference type="EMBL" id="KAH7282320.1"/>
    </source>
</evidence>
<sequence length="355" mass="40201">MRALPCLIIQRPQLLISERMPLQQASTQNAYNAISTCLAFDSIDSQVYFQSPLYTTQCVRSSKDPSYILDHPDPLGNGSADSEIDLAAMVHDFMESGSFETDIYENGDGEGRLPLNCLRIPEALQALKSHLNSEEEELLSILSMFLHSVEDVDLLCVKSRTECKGSCIRRILVNHLMRLGYDAAICTSKWLKSGKMPGGEYEYIDVFFTGERRMRERLILDLDFQSQFQIARPTHSYAAAIRFLPAVFVGPVEKLRQVLHIMAEAAKLSLKQNSMPVPPWRSLDYLLAKWLSPCGRLKIHDQEMCFGVIHTSAWYGKQGKKQCVEQLKSLKVYVVSEQNKNGAQDTQVLEKSRLM</sequence>
<gene>
    <name evidence="1" type="ORF">KP509_35G024800</name>
</gene>
<name>A0A8T2QFC7_CERRI</name>
<dbReference type="PANTHER" id="PTHR31579:SF39">
    <property type="entry name" value="OS01G0973600 PROTEIN"/>
    <property type="match status" value="1"/>
</dbReference>
<dbReference type="Proteomes" id="UP000825935">
    <property type="component" value="Chromosome 35"/>
</dbReference>
<dbReference type="NCBIfam" id="TIGR01615">
    <property type="entry name" value="A_thal_3542"/>
    <property type="match status" value="1"/>
</dbReference>
<dbReference type="InterPro" id="IPR006502">
    <property type="entry name" value="PDDEXK-like"/>
</dbReference>
<dbReference type="EMBL" id="CM035440">
    <property type="protein sequence ID" value="KAH7282320.1"/>
    <property type="molecule type" value="Genomic_DNA"/>
</dbReference>
<evidence type="ECO:0000313" key="2">
    <source>
        <dbReference type="Proteomes" id="UP000825935"/>
    </source>
</evidence>
<proteinExistence type="predicted"/>
<dbReference type="OrthoDB" id="691424at2759"/>